<evidence type="ECO:0000313" key="2">
    <source>
        <dbReference type="EMBL" id="SUJ06860.1"/>
    </source>
</evidence>
<protein>
    <submittedName>
        <fullName evidence="2">Protein of uncharacterized function (DUF2987)</fullName>
    </submittedName>
</protein>
<gene>
    <name evidence="2" type="ORF">NCTC10738_03915</name>
</gene>
<proteinExistence type="predicted"/>
<dbReference type="Pfam" id="PF11205">
    <property type="entry name" value="DUF2987"/>
    <property type="match status" value="1"/>
</dbReference>
<feature type="signal peptide" evidence="1">
    <location>
        <begin position="1"/>
        <end position="19"/>
    </location>
</feature>
<keyword evidence="1" id="KW-0732">Signal</keyword>
<evidence type="ECO:0000313" key="3">
    <source>
        <dbReference type="Proteomes" id="UP000254069"/>
    </source>
</evidence>
<reference evidence="2 3" key="1">
    <citation type="submission" date="2018-06" db="EMBL/GenBank/DDBJ databases">
        <authorList>
            <consortium name="Pathogen Informatics"/>
            <person name="Doyle S."/>
        </authorList>
    </citation>
    <scope>NUCLEOTIDE SEQUENCE [LARGE SCALE GENOMIC DNA]</scope>
    <source>
        <strain evidence="2 3">NCTC10738</strain>
    </source>
</reference>
<sequence length="209" mass="23419">MSKKLLFSALLLLSPSLMASQVSLNYADFYARMKVMNKGNYQLIDLAFTVPETQNCQVKAGSISTETERFPLTFDAGQRLFIPFDEKLKNARALINLEIAGEGQGCGIGMQLRVRNPKQEYSGDELRNISSQMNEALKQMQGFPMKYFAKPISGLSIEFSGSENGAWFDGRLQALDKRYELSNEEIALLETLKFDATPKVISPWVAPDK</sequence>
<name>A0A380BTI5_9GAMM</name>
<evidence type="ECO:0000256" key="1">
    <source>
        <dbReference type="SAM" id="SignalP"/>
    </source>
</evidence>
<dbReference type="EMBL" id="UGYO01000002">
    <property type="protein sequence ID" value="SUJ06860.1"/>
    <property type="molecule type" value="Genomic_DNA"/>
</dbReference>
<dbReference type="Proteomes" id="UP000254069">
    <property type="component" value="Unassembled WGS sequence"/>
</dbReference>
<dbReference type="RefSeq" id="WP_109247761.1">
    <property type="nucleotide sequence ID" value="NZ_CP032415.1"/>
</dbReference>
<accession>A0A380BTI5</accession>
<dbReference type="InterPro" id="IPR021370">
    <property type="entry name" value="DUF2987"/>
</dbReference>
<feature type="chain" id="PRO_5016674208" evidence="1">
    <location>
        <begin position="20"/>
        <end position="209"/>
    </location>
</feature>
<organism evidence="2 3">
    <name type="scientific">Shewanella algae</name>
    <dbReference type="NCBI Taxonomy" id="38313"/>
    <lineage>
        <taxon>Bacteria</taxon>
        <taxon>Pseudomonadati</taxon>
        <taxon>Pseudomonadota</taxon>
        <taxon>Gammaproteobacteria</taxon>
        <taxon>Alteromonadales</taxon>
        <taxon>Shewanellaceae</taxon>
        <taxon>Shewanella</taxon>
    </lineage>
</organism>
<keyword evidence="3" id="KW-1185">Reference proteome</keyword>
<dbReference type="AlphaFoldDB" id="A0A380BTI5"/>